<evidence type="ECO:0008006" key="6">
    <source>
        <dbReference type="Google" id="ProtNLM"/>
    </source>
</evidence>
<dbReference type="SUPFAM" id="SSF55816">
    <property type="entry name" value="5'-nucleotidase (syn. UDP-sugar hydrolase), C-terminal domain"/>
    <property type="match status" value="1"/>
</dbReference>
<keyword evidence="1" id="KW-0732">Signal</keyword>
<evidence type="ECO:0000259" key="3">
    <source>
        <dbReference type="Pfam" id="PF21953"/>
    </source>
</evidence>
<dbReference type="AlphaFoldDB" id="A0A2A9NNU2"/>
<dbReference type="Gene3D" id="3.60.21.10">
    <property type="match status" value="1"/>
</dbReference>
<proteinExistence type="predicted"/>
<evidence type="ECO:0000313" key="4">
    <source>
        <dbReference type="EMBL" id="PFH52209.1"/>
    </source>
</evidence>
<dbReference type="FunFam" id="3.60.21.10:FF:000043">
    <property type="entry name" value="Ser/Thr protein phosphatase family"/>
    <property type="match status" value="1"/>
</dbReference>
<dbReference type="PANTHER" id="PTHR11575">
    <property type="entry name" value="5'-NUCLEOTIDASE-RELATED"/>
    <property type="match status" value="1"/>
</dbReference>
<dbReference type="InterPro" id="IPR041823">
    <property type="entry name" value="YHR202W_N"/>
</dbReference>
<evidence type="ECO:0000256" key="1">
    <source>
        <dbReference type="SAM" id="SignalP"/>
    </source>
</evidence>
<accession>A0A2A9NNU2</accession>
<dbReference type="GO" id="GO:0016787">
    <property type="term" value="F:hydrolase activity"/>
    <property type="evidence" value="ECO:0007669"/>
    <property type="project" value="InterPro"/>
</dbReference>
<reference evidence="4 5" key="1">
    <citation type="submission" date="2014-02" db="EMBL/GenBank/DDBJ databases">
        <title>Transposable element dynamics among asymbiotic and ectomycorrhizal Amanita fungi.</title>
        <authorList>
            <consortium name="DOE Joint Genome Institute"/>
            <person name="Hess J."/>
            <person name="Skrede I."/>
            <person name="Wolfe B."/>
            <person name="LaButti K."/>
            <person name="Ohm R.A."/>
            <person name="Grigoriev I.V."/>
            <person name="Pringle A."/>
        </authorList>
    </citation>
    <scope>NUCLEOTIDE SEQUENCE [LARGE SCALE GENOMIC DNA]</scope>
    <source>
        <strain evidence="4 5">SKay4041</strain>
    </source>
</reference>
<evidence type="ECO:0000313" key="5">
    <source>
        <dbReference type="Proteomes" id="UP000242287"/>
    </source>
</evidence>
<organism evidence="4 5">
    <name type="scientific">Amanita thiersii Skay4041</name>
    <dbReference type="NCBI Taxonomy" id="703135"/>
    <lineage>
        <taxon>Eukaryota</taxon>
        <taxon>Fungi</taxon>
        <taxon>Dikarya</taxon>
        <taxon>Basidiomycota</taxon>
        <taxon>Agaricomycotina</taxon>
        <taxon>Agaricomycetes</taxon>
        <taxon>Agaricomycetidae</taxon>
        <taxon>Agaricales</taxon>
        <taxon>Pluteineae</taxon>
        <taxon>Amanitaceae</taxon>
        <taxon>Amanita</taxon>
    </lineage>
</organism>
<feature type="domain" description="Calcineurin-like phosphoesterase" evidence="2">
    <location>
        <begin position="54"/>
        <end position="286"/>
    </location>
</feature>
<dbReference type="STRING" id="703135.A0A2A9NNU2"/>
<dbReference type="InterPro" id="IPR036907">
    <property type="entry name" value="5'-Nucleotdase_C_sf"/>
</dbReference>
<dbReference type="SUPFAM" id="SSF56300">
    <property type="entry name" value="Metallo-dependent phosphatases"/>
    <property type="match status" value="1"/>
</dbReference>
<dbReference type="InterPro" id="IPR014485">
    <property type="entry name" value="Pesterase_C1039"/>
</dbReference>
<dbReference type="CDD" id="cd07407">
    <property type="entry name" value="MPP_YHR202W_N"/>
    <property type="match status" value="1"/>
</dbReference>
<evidence type="ECO:0000259" key="2">
    <source>
        <dbReference type="Pfam" id="PF00149"/>
    </source>
</evidence>
<dbReference type="OrthoDB" id="7722975at2759"/>
<gene>
    <name evidence="4" type="ORF">AMATHDRAFT_2451</name>
</gene>
<name>A0A2A9NNU2_9AGAR</name>
<dbReference type="PIRSF" id="PIRSF017316">
    <property type="entry name" value="Pesterase_C1039"/>
    <property type="match status" value="1"/>
</dbReference>
<dbReference type="Proteomes" id="UP000242287">
    <property type="component" value="Unassembled WGS sequence"/>
</dbReference>
<feature type="chain" id="PRO_5013038372" description="Calcineurin-like phosphoesterase domain-containing protein" evidence="1">
    <location>
        <begin position="21"/>
        <end position="616"/>
    </location>
</feature>
<dbReference type="GO" id="GO:0005829">
    <property type="term" value="C:cytosol"/>
    <property type="evidence" value="ECO:0007669"/>
    <property type="project" value="TreeGrafter"/>
</dbReference>
<dbReference type="GO" id="GO:0005576">
    <property type="term" value="C:extracellular region"/>
    <property type="evidence" value="ECO:0007669"/>
    <property type="project" value="UniProtKB-ARBA"/>
</dbReference>
<keyword evidence="5" id="KW-1185">Reference proteome</keyword>
<sequence>MFVAGLTSLVLLGLINVNFACDDHSHDHGHHARRATPSVQLAPPSRPLEWGDINIIHTTDTHGWLLGHQKASFPEPNYSGDFGDFASFVSHMKNIAHKGGVDLLLVDSGDLHDGTGLVDGFPQGGVDAHDANEFFKMLPYDVLAIGNHELYIYANALDMHKNFAPRFNGRYLSSNVNITVADKHGNLVDVPVGSRFAKFKTTHGRRVTALGVLYDFTDNDRNTTVQKVEDMVKERWFAEAIQEEPDLFLLAGHMPVANDNWPAVFNAVRAVHPHTPIIILGGHTHIRDCVQFDSRSMALESGRYLETLGWMSMKLDKKGSTNDLQFSRRYLDPNRVTYEYHTQTSDMKFDTPQGSKITRGLQTLSEKFNLSLKFGTAPRDLTLQQSPYPSDGSLLTEFIEKAVPTALAVNNTRANIPNIIITNSGSQRFDIYTGAFTRNDQFTVSPFTDAFLFIPNVPLSAASKVLPALNDAGSNQRRTIEELEKREKEMYARGEVEHRYRAWLESMSKRGEAMDAKAENLTLGYVTQDSCPGVGDDTLHKPLTFFNVPDFIGSKTPDVPDDTPIDLVFVDFIGSQLLEILNSVQTDKQYTQSDVAQYSPILANAVWGIYAQAAWN</sequence>
<dbReference type="Gene3D" id="3.90.780.10">
    <property type="entry name" value="5'-Nucleotidase, C-terminal domain"/>
    <property type="match status" value="2"/>
</dbReference>
<dbReference type="EMBL" id="KZ301981">
    <property type="protein sequence ID" value="PFH52209.1"/>
    <property type="molecule type" value="Genomic_DNA"/>
</dbReference>
<protein>
    <recommendedName>
        <fullName evidence="6">Calcineurin-like phosphoesterase domain-containing protein</fullName>
    </recommendedName>
</protein>
<dbReference type="Pfam" id="PF21953">
    <property type="entry name" value="NadN_nucleosid_C"/>
    <property type="match status" value="1"/>
</dbReference>
<dbReference type="Pfam" id="PF00149">
    <property type="entry name" value="Metallophos"/>
    <property type="match status" value="1"/>
</dbReference>
<feature type="domain" description="Putative 5'-nucleotidase C-terminal" evidence="3">
    <location>
        <begin position="380"/>
        <end position="578"/>
    </location>
</feature>
<feature type="signal peptide" evidence="1">
    <location>
        <begin position="1"/>
        <end position="20"/>
    </location>
</feature>
<dbReference type="InterPro" id="IPR053828">
    <property type="entry name" value="Nucleosidase_C"/>
</dbReference>
<dbReference type="PANTHER" id="PTHR11575:SF22">
    <property type="entry name" value="ADL392WP"/>
    <property type="match status" value="1"/>
</dbReference>
<dbReference type="InterPro" id="IPR004843">
    <property type="entry name" value="Calcineurin-like_PHP"/>
</dbReference>
<dbReference type="GO" id="GO:0009166">
    <property type="term" value="P:nucleotide catabolic process"/>
    <property type="evidence" value="ECO:0007669"/>
    <property type="project" value="InterPro"/>
</dbReference>
<dbReference type="InterPro" id="IPR006179">
    <property type="entry name" value="5_nucleotidase/apyrase"/>
</dbReference>
<dbReference type="InterPro" id="IPR029052">
    <property type="entry name" value="Metallo-depent_PP-like"/>
</dbReference>